<dbReference type="InterPro" id="IPR042099">
    <property type="entry name" value="ANL_N_sf"/>
</dbReference>
<gene>
    <name evidence="1" type="ORF">HYDPIDRAFT_120478</name>
</gene>
<evidence type="ECO:0000313" key="1">
    <source>
        <dbReference type="EMBL" id="KIJ57674.1"/>
    </source>
</evidence>
<name>A0A0C9UX88_9AGAM</name>
<dbReference type="AlphaFoldDB" id="A0A0C9UX88"/>
<keyword evidence="2" id="KW-1185">Reference proteome</keyword>
<proteinExistence type="predicted"/>
<protein>
    <submittedName>
        <fullName evidence="1">Uncharacterized protein</fullName>
    </submittedName>
</protein>
<evidence type="ECO:0000313" key="2">
    <source>
        <dbReference type="Proteomes" id="UP000053820"/>
    </source>
</evidence>
<organism evidence="1 2">
    <name type="scientific">Hydnomerulius pinastri MD-312</name>
    <dbReference type="NCBI Taxonomy" id="994086"/>
    <lineage>
        <taxon>Eukaryota</taxon>
        <taxon>Fungi</taxon>
        <taxon>Dikarya</taxon>
        <taxon>Basidiomycota</taxon>
        <taxon>Agaricomycotina</taxon>
        <taxon>Agaricomycetes</taxon>
        <taxon>Agaricomycetidae</taxon>
        <taxon>Boletales</taxon>
        <taxon>Boletales incertae sedis</taxon>
        <taxon>Leucogyrophana</taxon>
    </lineage>
</organism>
<dbReference type="HOGENOM" id="CLU_1224915_0_0_1"/>
<dbReference type="EMBL" id="KN840186">
    <property type="protein sequence ID" value="KIJ57674.1"/>
    <property type="molecule type" value="Genomic_DNA"/>
</dbReference>
<sequence>METISQLEMNHLKPKSVLPDGEEQYEFLLTVHPKSGHMQFSDEYITLIETLGRDAHVRTKDISVASDSEHDRLIKELSPTTEVAINGNCHHKLVEDQAQRTPRFTAVDELNGTANIIAKSARGAQGDSVALSFDRGISQAGATFVPHDRDDLTLRKEFMIEECGAKVLVDLQPRAKLRRVWLQARCPHHVIPCVHLRSFRYRRFRDAIARRNSCHWSERASARRHT</sequence>
<dbReference type="OrthoDB" id="416786at2759"/>
<accession>A0A0C9UX88</accession>
<dbReference type="Gene3D" id="3.40.50.12780">
    <property type="entry name" value="N-terminal domain of ligase-like"/>
    <property type="match status" value="1"/>
</dbReference>
<dbReference type="SUPFAM" id="SSF56801">
    <property type="entry name" value="Acetyl-CoA synthetase-like"/>
    <property type="match status" value="1"/>
</dbReference>
<dbReference type="Proteomes" id="UP000053820">
    <property type="component" value="Unassembled WGS sequence"/>
</dbReference>
<reference evidence="1 2" key="1">
    <citation type="submission" date="2014-04" db="EMBL/GenBank/DDBJ databases">
        <title>Evolutionary Origins and Diversification of the Mycorrhizal Mutualists.</title>
        <authorList>
            <consortium name="DOE Joint Genome Institute"/>
            <consortium name="Mycorrhizal Genomics Consortium"/>
            <person name="Kohler A."/>
            <person name="Kuo A."/>
            <person name="Nagy L.G."/>
            <person name="Floudas D."/>
            <person name="Copeland A."/>
            <person name="Barry K.W."/>
            <person name="Cichocki N."/>
            <person name="Veneault-Fourrey C."/>
            <person name="LaButti K."/>
            <person name="Lindquist E.A."/>
            <person name="Lipzen A."/>
            <person name="Lundell T."/>
            <person name="Morin E."/>
            <person name="Murat C."/>
            <person name="Riley R."/>
            <person name="Ohm R."/>
            <person name="Sun H."/>
            <person name="Tunlid A."/>
            <person name="Henrissat B."/>
            <person name="Grigoriev I.V."/>
            <person name="Hibbett D.S."/>
            <person name="Martin F."/>
        </authorList>
    </citation>
    <scope>NUCLEOTIDE SEQUENCE [LARGE SCALE GENOMIC DNA]</scope>
    <source>
        <strain evidence="1 2">MD-312</strain>
    </source>
</reference>